<evidence type="ECO:0000313" key="2">
    <source>
        <dbReference type="Proteomes" id="UP001328107"/>
    </source>
</evidence>
<reference evidence="2" key="1">
    <citation type="submission" date="2022-10" db="EMBL/GenBank/DDBJ databases">
        <title>Genome assembly of Pristionchus species.</title>
        <authorList>
            <person name="Yoshida K."/>
            <person name="Sommer R.J."/>
        </authorList>
    </citation>
    <scope>NUCLEOTIDE SEQUENCE [LARGE SCALE GENOMIC DNA]</scope>
    <source>
        <strain evidence="2">RS5460</strain>
    </source>
</reference>
<feature type="non-terminal residue" evidence="1">
    <location>
        <position position="75"/>
    </location>
</feature>
<sequence length="75" mass="8545">QSPICPSTPVEGEPAARLYLVSVIFANGSHHIYDNDPVSKIRWDEALSTYFFLHEFDSVRYETEIFAATCTYKKA</sequence>
<dbReference type="Proteomes" id="UP001328107">
    <property type="component" value="Unassembled WGS sequence"/>
</dbReference>
<dbReference type="AlphaFoldDB" id="A0AAN5C819"/>
<protein>
    <submittedName>
        <fullName evidence="1">Uncharacterized protein</fullName>
    </submittedName>
</protein>
<gene>
    <name evidence="1" type="ORF">PMAYCL1PPCAC_03527</name>
</gene>
<feature type="non-terminal residue" evidence="1">
    <location>
        <position position="1"/>
    </location>
</feature>
<proteinExistence type="predicted"/>
<name>A0AAN5C819_9BILA</name>
<dbReference type="EMBL" id="BTRK01000001">
    <property type="protein sequence ID" value="GMR33332.1"/>
    <property type="molecule type" value="Genomic_DNA"/>
</dbReference>
<organism evidence="1 2">
    <name type="scientific">Pristionchus mayeri</name>
    <dbReference type="NCBI Taxonomy" id="1317129"/>
    <lineage>
        <taxon>Eukaryota</taxon>
        <taxon>Metazoa</taxon>
        <taxon>Ecdysozoa</taxon>
        <taxon>Nematoda</taxon>
        <taxon>Chromadorea</taxon>
        <taxon>Rhabditida</taxon>
        <taxon>Rhabditina</taxon>
        <taxon>Diplogasteromorpha</taxon>
        <taxon>Diplogasteroidea</taxon>
        <taxon>Neodiplogasteridae</taxon>
        <taxon>Pristionchus</taxon>
    </lineage>
</organism>
<keyword evidence="2" id="KW-1185">Reference proteome</keyword>
<evidence type="ECO:0000313" key="1">
    <source>
        <dbReference type="EMBL" id="GMR33332.1"/>
    </source>
</evidence>
<accession>A0AAN5C819</accession>
<comment type="caution">
    <text evidence="1">The sequence shown here is derived from an EMBL/GenBank/DDBJ whole genome shotgun (WGS) entry which is preliminary data.</text>
</comment>